<evidence type="ECO:0000259" key="11">
    <source>
        <dbReference type="Pfam" id="PF03900"/>
    </source>
</evidence>
<dbReference type="PANTHER" id="PTHR11557:SF0">
    <property type="entry name" value="PORPHOBILINOGEN DEAMINASE"/>
    <property type="match status" value="1"/>
</dbReference>
<evidence type="ECO:0000313" key="13">
    <source>
        <dbReference type="Proteomes" id="UP000277256"/>
    </source>
</evidence>
<reference evidence="12 13" key="1">
    <citation type="submission" date="2018-12" db="EMBL/GenBank/DDBJ databases">
        <title>Glycomyces sp. YIM 121974 draft genome.</title>
        <authorList>
            <person name="Li Q."/>
        </authorList>
    </citation>
    <scope>NUCLEOTIDE SEQUENCE [LARGE SCALE GENOMIC DNA]</scope>
    <source>
        <strain evidence="12 13">YIM 121974</strain>
    </source>
</reference>
<sequence length="328" mass="34330">MHRPGRRRRRSLEKGTKPVIRVGTRGSKLALAQSGMIADAIARLTGERVELVEIKTTGDGTTVPVAELGVGVFVNQLREALDREEIDIAVHSYKDLPTAQPEHLVIAVPPREDPRDVLVAADGRTLADLGPGARIGTGSPRRIAQLNALGRGFECVPIRGNVDTRVGRVGKDLDGVILAAAGLKRVGRQAEVTEYLDPLVMLPAPAQGALAVECRKADMTSGLISSKLNDRYSQAAVAAERALLQRLEAGCSAPVAALADVAEGADPGEVDLYLRGAVGSVDGSVIERLSTTATLTDAGGPELAEQAAAAGRSLAEDLLEAGAEQLLK</sequence>
<dbReference type="Gene3D" id="3.40.190.10">
    <property type="entry name" value="Periplasmic binding protein-like II"/>
    <property type="match status" value="2"/>
</dbReference>
<comment type="function">
    <text evidence="2">Tetrapolymerization of the monopyrrole PBG into the hydroxymethylbilane pre-uroporphyrinogen in several discrete steps.</text>
</comment>
<evidence type="ECO:0000256" key="7">
    <source>
        <dbReference type="ARBA" id="ARBA00023244"/>
    </source>
</evidence>
<evidence type="ECO:0000256" key="3">
    <source>
        <dbReference type="ARBA" id="ARBA00005638"/>
    </source>
</evidence>
<comment type="cofactor">
    <cofactor evidence="1">
        <name>dipyrromethane</name>
        <dbReference type="ChEBI" id="CHEBI:60342"/>
    </cofactor>
</comment>
<comment type="subunit">
    <text evidence="4">Monomer.</text>
</comment>
<dbReference type="SUPFAM" id="SSF54782">
    <property type="entry name" value="Porphobilinogen deaminase (hydroxymethylbilane synthase), C-terminal domain"/>
    <property type="match status" value="1"/>
</dbReference>
<dbReference type="InterPro" id="IPR036803">
    <property type="entry name" value="Porphobilinogen_deaminase_C_sf"/>
</dbReference>
<gene>
    <name evidence="12" type="ORF">EIW28_11570</name>
</gene>
<dbReference type="Pfam" id="PF01379">
    <property type="entry name" value="Porphobil_deam"/>
    <property type="match status" value="1"/>
</dbReference>
<evidence type="ECO:0000256" key="1">
    <source>
        <dbReference type="ARBA" id="ARBA00001916"/>
    </source>
</evidence>
<protein>
    <recommendedName>
        <fullName evidence="5 9">Hydroxymethylbilane synthase</fullName>
        <ecNumber evidence="5 9">2.5.1.61</ecNumber>
    </recommendedName>
</protein>
<dbReference type="InterPro" id="IPR022417">
    <property type="entry name" value="Porphobilin_deaminase_N"/>
</dbReference>
<feature type="domain" description="Porphobilinogen deaminase C-terminal" evidence="11">
    <location>
        <begin position="236"/>
        <end position="319"/>
    </location>
</feature>
<dbReference type="InterPro" id="IPR022419">
    <property type="entry name" value="Porphobilin_deaminase_cofac_BS"/>
</dbReference>
<evidence type="ECO:0000256" key="9">
    <source>
        <dbReference type="NCBIfam" id="TIGR00212"/>
    </source>
</evidence>
<dbReference type="GO" id="GO:0004418">
    <property type="term" value="F:hydroxymethylbilane synthase activity"/>
    <property type="evidence" value="ECO:0007669"/>
    <property type="project" value="UniProtKB-UniRule"/>
</dbReference>
<keyword evidence="13" id="KW-1185">Reference proteome</keyword>
<accession>A0A426UXR2</accession>
<evidence type="ECO:0000256" key="6">
    <source>
        <dbReference type="ARBA" id="ARBA00022679"/>
    </source>
</evidence>
<dbReference type="PRINTS" id="PR00151">
    <property type="entry name" value="PORPHBDMNASE"/>
</dbReference>
<keyword evidence="6 12" id="KW-0808">Transferase</keyword>
<feature type="domain" description="Porphobilinogen deaminase N-terminal" evidence="10">
    <location>
        <begin position="20"/>
        <end position="219"/>
    </location>
</feature>
<evidence type="ECO:0000256" key="8">
    <source>
        <dbReference type="ARBA" id="ARBA00048169"/>
    </source>
</evidence>
<proteinExistence type="inferred from homology"/>
<dbReference type="PROSITE" id="PS00533">
    <property type="entry name" value="PORPHOBILINOGEN_DEAM"/>
    <property type="match status" value="1"/>
</dbReference>
<keyword evidence="7" id="KW-0627">Porphyrin biosynthesis</keyword>
<dbReference type="Proteomes" id="UP000277256">
    <property type="component" value="Unassembled WGS sequence"/>
</dbReference>
<dbReference type="InterPro" id="IPR000860">
    <property type="entry name" value="HemC"/>
</dbReference>
<dbReference type="PANTHER" id="PTHR11557">
    <property type="entry name" value="PORPHOBILINOGEN DEAMINASE"/>
    <property type="match status" value="1"/>
</dbReference>
<evidence type="ECO:0000256" key="4">
    <source>
        <dbReference type="ARBA" id="ARBA00011245"/>
    </source>
</evidence>
<dbReference type="InterPro" id="IPR022418">
    <property type="entry name" value="Porphobilinogen_deaminase_C"/>
</dbReference>
<dbReference type="SUPFAM" id="SSF53850">
    <property type="entry name" value="Periplasmic binding protein-like II"/>
    <property type="match status" value="1"/>
</dbReference>
<dbReference type="FunFam" id="3.40.190.10:FF:000005">
    <property type="entry name" value="Porphobilinogen deaminase"/>
    <property type="match status" value="1"/>
</dbReference>
<dbReference type="GO" id="GO:0006783">
    <property type="term" value="P:heme biosynthetic process"/>
    <property type="evidence" value="ECO:0007669"/>
    <property type="project" value="TreeGrafter"/>
</dbReference>
<dbReference type="EMBL" id="RSEB01000003">
    <property type="protein sequence ID" value="RRR99348.1"/>
    <property type="molecule type" value="Genomic_DNA"/>
</dbReference>
<comment type="caution">
    <text evidence="12">The sequence shown here is derived from an EMBL/GenBank/DDBJ whole genome shotgun (WGS) entry which is preliminary data.</text>
</comment>
<dbReference type="GO" id="GO:0005737">
    <property type="term" value="C:cytoplasm"/>
    <property type="evidence" value="ECO:0007669"/>
    <property type="project" value="UniProtKB-UniRule"/>
</dbReference>
<comment type="catalytic activity">
    <reaction evidence="8">
        <text>4 porphobilinogen + H2O = hydroxymethylbilane + 4 NH4(+)</text>
        <dbReference type="Rhea" id="RHEA:13185"/>
        <dbReference type="ChEBI" id="CHEBI:15377"/>
        <dbReference type="ChEBI" id="CHEBI:28938"/>
        <dbReference type="ChEBI" id="CHEBI:57845"/>
        <dbReference type="ChEBI" id="CHEBI:58126"/>
        <dbReference type="EC" id="2.5.1.61"/>
    </reaction>
</comment>
<dbReference type="OrthoDB" id="9810298at2"/>
<dbReference type="Gene3D" id="3.30.160.40">
    <property type="entry name" value="Porphobilinogen deaminase, C-terminal domain"/>
    <property type="match status" value="1"/>
</dbReference>
<dbReference type="EC" id="2.5.1.61" evidence="5 9"/>
<evidence type="ECO:0000256" key="2">
    <source>
        <dbReference type="ARBA" id="ARBA00002869"/>
    </source>
</evidence>
<evidence type="ECO:0000259" key="10">
    <source>
        <dbReference type="Pfam" id="PF01379"/>
    </source>
</evidence>
<organism evidence="12 13">
    <name type="scientific">Glycomyces terrestris</name>
    <dbReference type="NCBI Taxonomy" id="2493553"/>
    <lineage>
        <taxon>Bacteria</taxon>
        <taxon>Bacillati</taxon>
        <taxon>Actinomycetota</taxon>
        <taxon>Actinomycetes</taxon>
        <taxon>Glycomycetales</taxon>
        <taxon>Glycomycetaceae</taxon>
        <taxon>Glycomyces</taxon>
    </lineage>
</organism>
<comment type="similarity">
    <text evidence="3">Belongs to the HMBS family.</text>
</comment>
<dbReference type="AlphaFoldDB" id="A0A426UXR2"/>
<dbReference type="NCBIfam" id="TIGR00212">
    <property type="entry name" value="hemC"/>
    <property type="match status" value="1"/>
</dbReference>
<evidence type="ECO:0000313" key="12">
    <source>
        <dbReference type="EMBL" id="RRR99348.1"/>
    </source>
</evidence>
<name>A0A426UXR2_9ACTN</name>
<dbReference type="PIRSF" id="PIRSF001438">
    <property type="entry name" value="4pyrrol_synth_OHMeBilane_synth"/>
    <property type="match status" value="1"/>
</dbReference>
<evidence type="ECO:0000256" key="5">
    <source>
        <dbReference type="ARBA" id="ARBA00012655"/>
    </source>
</evidence>
<dbReference type="Pfam" id="PF03900">
    <property type="entry name" value="Porphobil_deamC"/>
    <property type="match status" value="1"/>
</dbReference>